<feature type="transmembrane region" description="Helical" evidence="8">
    <location>
        <begin position="117"/>
        <end position="135"/>
    </location>
</feature>
<organism evidence="9 10">
    <name type="scientific">Bradymonas sediminis</name>
    <dbReference type="NCBI Taxonomy" id="1548548"/>
    <lineage>
        <taxon>Bacteria</taxon>
        <taxon>Deltaproteobacteria</taxon>
        <taxon>Bradymonadales</taxon>
        <taxon>Bradymonadaceae</taxon>
        <taxon>Bradymonas</taxon>
    </lineage>
</organism>
<reference evidence="9 10" key="1">
    <citation type="submission" date="2018-06" db="EMBL/GenBank/DDBJ databases">
        <title>Lujinxingia sediminis gen. nov. sp. nov., a new facultative anaerobic member of the class Deltaproteobacteria, and proposal of Lujinxingaceae fam. nov.</title>
        <authorList>
            <person name="Guo L.-Y."/>
            <person name="Li C.-M."/>
            <person name="Wang S."/>
            <person name="Du Z.-J."/>
        </authorList>
    </citation>
    <scope>NUCLEOTIDE SEQUENCE [LARGE SCALE GENOMIC DNA]</scope>
    <source>
        <strain evidence="9 10">FA350</strain>
    </source>
</reference>
<feature type="transmembrane region" description="Helical" evidence="8">
    <location>
        <begin position="50"/>
        <end position="68"/>
    </location>
</feature>
<evidence type="ECO:0000313" key="10">
    <source>
        <dbReference type="Proteomes" id="UP000249799"/>
    </source>
</evidence>
<sequence length="198" mass="22042">MSPIEIAATITGLASVWFSTRQNIWCWPTGLVMVTLYIFIFYDAKLYSDMGLQIVYIFMQIYGWYYWLNGGRDKDDGGKAKVTRLSTAQFGAAWAVGAVGVAGLGFAMSTYTDASLPYWDAATTVLSLIAQWFLGKKILESWVFWIVVDVIAIGVYLTKGLYLTSGLYLVFLGLAIAGLLEWMKTHRENQRPLSAQGA</sequence>
<evidence type="ECO:0000256" key="6">
    <source>
        <dbReference type="ARBA" id="ARBA00022989"/>
    </source>
</evidence>
<feature type="transmembrane region" description="Helical" evidence="8">
    <location>
        <begin position="89"/>
        <end position="111"/>
    </location>
</feature>
<keyword evidence="3" id="KW-0813">Transport</keyword>
<keyword evidence="5 8" id="KW-0812">Transmembrane</keyword>
<dbReference type="Pfam" id="PF04973">
    <property type="entry name" value="NMN_transporter"/>
    <property type="match status" value="1"/>
</dbReference>
<dbReference type="OrthoDB" id="9791248at2"/>
<name>A0A2Z4FRL2_9DELT</name>
<evidence type="ECO:0000256" key="2">
    <source>
        <dbReference type="ARBA" id="ARBA00006669"/>
    </source>
</evidence>
<keyword evidence="4" id="KW-1003">Cell membrane</keyword>
<evidence type="ECO:0000256" key="8">
    <source>
        <dbReference type="SAM" id="Phobius"/>
    </source>
</evidence>
<comment type="similarity">
    <text evidence="2">Belongs to the nicotinamide ribonucleoside (NR) uptake permease (TC 4.B.1) family.</text>
</comment>
<keyword evidence="7 8" id="KW-0472">Membrane</keyword>
<evidence type="ECO:0000313" key="9">
    <source>
        <dbReference type="EMBL" id="AWV91364.1"/>
    </source>
</evidence>
<evidence type="ECO:0000256" key="1">
    <source>
        <dbReference type="ARBA" id="ARBA00004651"/>
    </source>
</evidence>
<dbReference type="KEGG" id="bsed:DN745_05755"/>
<keyword evidence="6 8" id="KW-1133">Transmembrane helix</keyword>
<feature type="transmembrane region" description="Helical" evidence="8">
    <location>
        <begin position="142"/>
        <end position="159"/>
    </location>
</feature>
<dbReference type="EMBL" id="CP030032">
    <property type="protein sequence ID" value="AWV91364.1"/>
    <property type="molecule type" value="Genomic_DNA"/>
</dbReference>
<evidence type="ECO:0000256" key="4">
    <source>
        <dbReference type="ARBA" id="ARBA00022475"/>
    </source>
</evidence>
<keyword evidence="10" id="KW-1185">Reference proteome</keyword>
<dbReference type="NCBIfam" id="TIGR01528">
    <property type="entry name" value="NMN_trans_PnuC"/>
    <property type="match status" value="1"/>
</dbReference>
<dbReference type="PANTHER" id="PTHR36122">
    <property type="entry name" value="NICOTINAMIDE RIBOSIDE TRANSPORTER PNUC"/>
    <property type="match status" value="1"/>
</dbReference>
<dbReference type="PANTHER" id="PTHR36122:SF2">
    <property type="entry name" value="NICOTINAMIDE RIBOSIDE TRANSPORTER PNUC"/>
    <property type="match status" value="1"/>
</dbReference>
<dbReference type="InterPro" id="IPR006419">
    <property type="entry name" value="NMN_transpt_PnuC"/>
</dbReference>
<evidence type="ECO:0000256" key="5">
    <source>
        <dbReference type="ARBA" id="ARBA00022692"/>
    </source>
</evidence>
<feature type="transmembrane region" description="Helical" evidence="8">
    <location>
        <begin position="24"/>
        <end position="44"/>
    </location>
</feature>
<dbReference type="GO" id="GO:0034257">
    <property type="term" value="F:nicotinamide riboside transmembrane transporter activity"/>
    <property type="evidence" value="ECO:0007669"/>
    <property type="project" value="InterPro"/>
</dbReference>
<accession>A0A2Z4FRL2</accession>
<dbReference type="Proteomes" id="UP000249799">
    <property type="component" value="Chromosome"/>
</dbReference>
<comment type="subcellular location">
    <subcellularLocation>
        <location evidence="1">Cell membrane</location>
        <topology evidence="1">Multi-pass membrane protein</topology>
    </subcellularLocation>
</comment>
<dbReference type="AlphaFoldDB" id="A0A2Z4FRL2"/>
<gene>
    <name evidence="9" type="ORF">DN745_05755</name>
</gene>
<feature type="transmembrane region" description="Helical" evidence="8">
    <location>
        <begin position="165"/>
        <end position="183"/>
    </location>
</feature>
<evidence type="ECO:0000256" key="3">
    <source>
        <dbReference type="ARBA" id="ARBA00022448"/>
    </source>
</evidence>
<protein>
    <submittedName>
        <fullName evidence="9">Nicotinamide riboside transporter PnuC</fullName>
    </submittedName>
</protein>
<proteinExistence type="inferred from homology"/>
<dbReference type="GO" id="GO:0005886">
    <property type="term" value="C:plasma membrane"/>
    <property type="evidence" value="ECO:0007669"/>
    <property type="project" value="UniProtKB-SubCell"/>
</dbReference>
<evidence type="ECO:0000256" key="7">
    <source>
        <dbReference type="ARBA" id="ARBA00023136"/>
    </source>
</evidence>